<keyword evidence="11 12" id="KW-0924">Ammonia transport</keyword>
<evidence type="ECO:0000256" key="11">
    <source>
        <dbReference type="ARBA" id="ARBA00023177"/>
    </source>
</evidence>
<evidence type="ECO:0000256" key="6">
    <source>
        <dbReference type="ARBA" id="ARBA00022679"/>
    </source>
</evidence>
<dbReference type="AlphaFoldDB" id="A0A8G2BG83"/>
<keyword evidence="9 12" id="KW-1133">Transmembrane helix</keyword>
<dbReference type="SMART" id="SM00388">
    <property type="entry name" value="HisKA"/>
    <property type="match status" value="1"/>
</dbReference>
<accession>A0A8G2BG83</accession>
<feature type="transmembrane region" description="Helical" evidence="12">
    <location>
        <begin position="6"/>
        <end position="25"/>
    </location>
</feature>
<dbReference type="PROSITE" id="PS50109">
    <property type="entry name" value="HIS_KIN"/>
    <property type="match status" value="1"/>
</dbReference>
<dbReference type="InterPro" id="IPR024041">
    <property type="entry name" value="NH4_transpt_AmtB-like_dom"/>
</dbReference>
<feature type="transmembrane region" description="Helical" evidence="12">
    <location>
        <begin position="310"/>
        <end position="328"/>
    </location>
</feature>
<keyword evidence="6" id="KW-0808">Transferase</keyword>
<feature type="transmembrane region" description="Helical" evidence="12">
    <location>
        <begin position="278"/>
        <end position="298"/>
    </location>
</feature>
<dbReference type="Proteomes" id="UP000198615">
    <property type="component" value="Unassembled WGS sequence"/>
</dbReference>
<feature type="domain" description="Histidine kinase" evidence="13">
    <location>
        <begin position="458"/>
        <end position="678"/>
    </location>
</feature>
<keyword evidence="16" id="KW-1185">Reference proteome</keyword>
<comment type="subcellular location">
    <subcellularLocation>
        <location evidence="12">Cell membrane</location>
        <topology evidence="12">Multi-pass membrane protein</topology>
    </subcellularLocation>
    <subcellularLocation>
        <location evidence="2">Membrane</location>
        <topology evidence="2">Multi-pass membrane protein</topology>
    </subcellularLocation>
</comment>
<dbReference type="InterPro" id="IPR036097">
    <property type="entry name" value="HisK_dim/P_sf"/>
</dbReference>
<dbReference type="Gene3D" id="1.10.287.130">
    <property type="match status" value="1"/>
</dbReference>
<dbReference type="PROSITE" id="PS01219">
    <property type="entry name" value="AMMONIUM_TRANSP"/>
    <property type="match status" value="1"/>
</dbReference>
<evidence type="ECO:0000256" key="9">
    <source>
        <dbReference type="ARBA" id="ARBA00022989"/>
    </source>
</evidence>
<evidence type="ECO:0000256" key="1">
    <source>
        <dbReference type="ARBA" id="ARBA00000085"/>
    </source>
</evidence>
<feature type="transmembrane region" description="Helical" evidence="12">
    <location>
        <begin position="343"/>
        <end position="365"/>
    </location>
</feature>
<evidence type="ECO:0000313" key="16">
    <source>
        <dbReference type="Proteomes" id="UP000198615"/>
    </source>
</evidence>
<evidence type="ECO:0000256" key="7">
    <source>
        <dbReference type="ARBA" id="ARBA00022692"/>
    </source>
</evidence>
<dbReference type="SUPFAM" id="SSF111352">
    <property type="entry name" value="Ammonium transporter"/>
    <property type="match status" value="1"/>
</dbReference>
<keyword evidence="10 12" id="KW-0472">Membrane</keyword>
<dbReference type="Gene3D" id="1.10.3430.10">
    <property type="entry name" value="Ammonium transporter AmtB like domains"/>
    <property type="match status" value="1"/>
</dbReference>
<protein>
    <recommendedName>
        <fullName evidence="12">Ammonium transporter</fullName>
    </recommendedName>
</protein>
<dbReference type="SUPFAM" id="SSF47384">
    <property type="entry name" value="Homodimeric domain of signal transducing histidine kinase"/>
    <property type="match status" value="1"/>
</dbReference>
<dbReference type="RefSeq" id="WP_175474145.1">
    <property type="nucleotide sequence ID" value="NZ_FNBW01000004.1"/>
</dbReference>
<dbReference type="NCBIfam" id="TIGR00836">
    <property type="entry name" value="amt"/>
    <property type="match status" value="1"/>
</dbReference>
<dbReference type="InterPro" id="IPR018047">
    <property type="entry name" value="Ammonium_transpt_CS"/>
</dbReference>
<dbReference type="InterPro" id="IPR003594">
    <property type="entry name" value="HATPase_dom"/>
</dbReference>
<dbReference type="EMBL" id="FNBW01000004">
    <property type="protein sequence ID" value="SDF51754.1"/>
    <property type="molecule type" value="Genomic_DNA"/>
</dbReference>
<evidence type="ECO:0000259" key="14">
    <source>
        <dbReference type="PROSITE" id="PS50885"/>
    </source>
</evidence>
<evidence type="ECO:0000313" key="15">
    <source>
        <dbReference type="EMBL" id="SDF51754.1"/>
    </source>
</evidence>
<dbReference type="PRINTS" id="PR00344">
    <property type="entry name" value="BCTRLSENSOR"/>
</dbReference>
<comment type="similarity">
    <text evidence="3 12">Belongs to the ammonia transporter channel (TC 1.A.11.2) family.</text>
</comment>
<evidence type="ECO:0000256" key="5">
    <source>
        <dbReference type="ARBA" id="ARBA00022553"/>
    </source>
</evidence>
<evidence type="ECO:0000256" key="2">
    <source>
        <dbReference type="ARBA" id="ARBA00004141"/>
    </source>
</evidence>
<dbReference type="InterPro" id="IPR001905">
    <property type="entry name" value="Ammonium_transpt"/>
</dbReference>
<dbReference type="CDD" id="cd00082">
    <property type="entry name" value="HisKA"/>
    <property type="match status" value="1"/>
</dbReference>
<evidence type="ECO:0000256" key="10">
    <source>
        <dbReference type="ARBA" id="ARBA00023136"/>
    </source>
</evidence>
<reference evidence="15 16" key="1">
    <citation type="submission" date="2016-10" db="EMBL/GenBank/DDBJ databases">
        <authorList>
            <person name="Varghese N."/>
            <person name="Submissions S."/>
        </authorList>
    </citation>
    <scope>NUCLEOTIDE SEQUENCE [LARGE SCALE GENOMIC DNA]</scope>
    <source>
        <strain evidence="15 16">DSM 18839</strain>
    </source>
</reference>
<dbReference type="InterPro" id="IPR005467">
    <property type="entry name" value="His_kinase_dom"/>
</dbReference>
<feature type="domain" description="HAMP" evidence="14">
    <location>
        <begin position="405"/>
        <end position="443"/>
    </location>
</feature>
<dbReference type="PANTHER" id="PTHR11730">
    <property type="entry name" value="AMMONIUM TRANSPORTER"/>
    <property type="match status" value="1"/>
</dbReference>
<comment type="catalytic activity">
    <reaction evidence="1">
        <text>ATP + protein L-histidine = ADP + protein N-phospho-L-histidine.</text>
        <dbReference type="EC" id="2.7.13.3"/>
    </reaction>
</comment>
<feature type="transmembrane region" description="Helical" evidence="12">
    <location>
        <begin position="154"/>
        <end position="175"/>
    </location>
</feature>
<dbReference type="InterPro" id="IPR003661">
    <property type="entry name" value="HisK_dim/P_dom"/>
</dbReference>
<feature type="transmembrane region" description="Helical" evidence="12">
    <location>
        <begin position="46"/>
        <end position="64"/>
    </location>
</feature>
<dbReference type="GO" id="GO:0008519">
    <property type="term" value="F:ammonium channel activity"/>
    <property type="evidence" value="ECO:0007669"/>
    <property type="project" value="InterPro"/>
</dbReference>
<dbReference type="PROSITE" id="PS50885">
    <property type="entry name" value="HAMP"/>
    <property type="match status" value="1"/>
</dbReference>
<evidence type="ECO:0000256" key="8">
    <source>
        <dbReference type="ARBA" id="ARBA00022777"/>
    </source>
</evidence>
<dbReference type="InterPro" id="IPR029020">
    <property type="entry name" value="Ammonium/urea_transptr"/>
</dbReference>
<dbReference type="GO" id="GO:0097272">
    <property type="term" value="P:ammonium homeostasis"/>
    <property type="evidence" value="ECO:0007669"/>
    <property type="project" value="TreeGrafter"/>
</dbReference>
<feature type="transmembrane region" description="Helical" evidence="12">
    <location>
        <begin position="223"/>
        <end position="247"/>
    </location>
</feature>
<evidence type="ECO:0000256" key="4">
    <source>
        <dbReference type="ARBA" id="ARBA00022448"/>
    </source>
</evidence>
<evidence type="ECO:0000256" key="3">
    <source>
        <dbReference type="ARBA" id="ARBA00005887"/>
    </source>
</evidence>
<feature type="transmembrane region" description="Helical" evidence="12">
    <location>
        <begin position="84"/>
        <end position="107"/>
    </location>
</feature>
<gene>
    <name evidence="15" type="ORF">SAMN05660686_01513</name>
</gene>
<dbReference type="GO" id="GO:0000155">
    <property type="term" value="F:phosphorelay sensor kinase activity"/>
    <property type="evidence" value="ECO:0007669"/>
    <property type="project" value="InterPro"/>
</dbReference>
<keyword evidence="8" id="KW-0418">Kinase</keyword>
<dbReference type="GO" id="GO:0005886">
    <property type="term" value="C:plasma membrane"/>
    <property type="evidence" value="ECO:0007669"/>
    <property type="project" value="UniProtKB-SubCell"/>
</dbReference>
<dbReference type="Pfam" id="PF00909">
    <property type="entry name" value="Ammonium_transp"/>
    <property type="match status" value="1"/>
</dbReference>
<proteinExistence type="inferred from homology"/>
<dbReference type="InterPro" id="IPR004358">
    <property type="entry name" value="Sig_transdc_His_kin-like_C"/>
</dbReference>
<dbReference type="InterPro" id="IPR003660">
    <property type="entry name" value="HAMP_dom"/>
</dbReference>
<dbReference type="Gene3D" id="3.30.565.10">
    <property type="entry name" value="Histidine kinase-like ATPase, C-terminal domain"/>
    <property type="match status" value="1"/>
</dbReference>
<feature type="transmembrane region" description="Helical" evidence="12">
    <location>
        <begin position="254"/>
        <end position="272"/>
    </location>
</feature>
<dbReference type="SUPFAM" id="SSF55874">
    <property type="entry name" value="ATPase domain of HSP90 chaperone/DNA topoisomerase II/histidine kinase"/>
    <property type="match status" value="1"/>
</dbReference>
<keyword evidence="4 12" id="KW-0813">Transport</keyword>
<sequence>MSVDVIWLVFCAGLVFVMQPGFACLESGLARSKNSINVATKNVADFIVCTFFYLVIGFGLMFGDSQYGLFGGSLLFFNAQSADLVAFFMFQLMFCGTAATIISGAVAERMPFKAYLLVSALVSLIIYPIFGHWAWAGVIAEGQGWLAEIGFVDFAGGTVVHSVAGWVSLAAVIIIGPRIGRMGPNRVAFRSHSLPMATLGMFLIWFGWIGFNGGSLLTADERVPLIILNTMVAGSMGGLGAIVVGYWRGGRVEVADLINGCLAGLVAITPTAHCVGLASAALLSFIGGILCLFACEAIRKMGIDDAVNAFPVHGVSGVWGTLCVAIFGDLELIGTGLGRLEQFGVQCVGVTAAIVWAFGLGYVLLRLADRVVHLRVPEAWERIGLNVSEHGESTDQLDLLRRMDRHRRTGDFTRPIEVEADSEVGDIARQYNLVLERLSAAKAEAEQANATKSRFLASMSHELRTPLNAIIGFSEMMTKKYFGDLGSAKYDDYAGEIYRSSTHLLDLVNEILNISTIESGGYNLSKSLVDLKAIARESARVASQSVREKSLKLVVIGDNDAPPLEADPRAMRQIVLNLVSNAIRHTPSGGSITVEVSIVGDLHILYVRDTGEGIAPDWLPRLTDAFATSATNPYLAEGGVGLGLSIVKMLVELHGGTLSIDSKLGEGTEVKVSIPNPWTGTMP</sequence>
<dbReference type="Pfam" id="PF02518">
    <property type="entry name" value="HATPase_c"/>
    <property type="match status" value="1"/>
</dbReference>
<dbReference type="Pfam" id="PF00512">
    <property type="entry name" value="HisKA"/>
    <property type="match status" value="1"/>
</dbReference>
<dbReference type="InterPro" id="IPR036890">
    <property type="entry name" value="HATPase_C_sf"/>
</dbReference>
<name>A0A8G2BG83_9PROT</name>
<keyword evidence="7 12" id="KW-0812">Transmembrane</keyword>
<comment type="caution">
    <text evidence="15">The sequence shown here is derived from an EMBL/GenBank/DDBJ whole genome shotgun (WGS) entry which is preliminary data.</text>
</comment>
<feature type="transmembrane region" description="Helical" evidence="12">
    <location>
        <begin position="187"/>
        <end position="211"/>
    </location>
</feature>
<feature type="transmembrane region" description="Helical" evidence="12">
    <location>
        <begin position="114"/>
        <end position="134"/>
    </location>
</feature>
<organism evidence="15 16">
    <name type="scientific">Thalassobaculum litoreum DSM 18839</name>
    <dbReference type="NCBI Taxonomy" id="1123362"/>
    <lineage>
        <taxon>Bacteria</taxon>
        <taxon>Pseudomonadati</taxon>
        <taxon>Pseudomonadota</taxon>
        <taxon>Alphaproteobacteria</taxon>
        <taxon>Rhodospirillales</taxon>
        <taxon>Thalassobaculaceae</taxon>
        <taxon>Thalassobaculum</taxon>
    </lineage>
</organism>
<dbReference type="CDD" id="cd00075">
    <property type="entry name" value="HATPase"/>
    <property type="match status" value="1"/>
</dbReference>
<evidence type="ECO:0000259" key="13">
    <source>
        <dbReference type="PROSITE" id="PS50109"/>
    </source>
</evidence>
<keyword evidence="5" id="KW-0597">Phosphoprotein</keyword>
<dbReference type="PANTHER" id="PTHR11730:SF6">
    <property type="entry name" value="AMMONIUM TRANSPORTER"/>
    <property type="match status" value="1"/>
</dbReference>
<evidence type="ECO:0000256" key="12">
    <source>
        <dbReference type="RuleBase" id="RU362002"/>
    </source>
</evidence>
<dbReference type="SMART" id="SM00387">
    <property type="entry name" value="HATPase_c"/>
    <property type="match status" value="1"/>
</dbReference>